<name>A0A5C1AGA6_9BACT</name>
<dbReference type="KEGG" id="lrs:PX52LOC_03083"/>
<sequence>MPPPDAPEQPASGIPTIVLGCGILASVFGTAALLVHLRHPIDGILPLIVPVIVLGVGLTGIWLKWKLRGELHPPIRVGEVPTDVPGPWYPIAIVAIALLLGLGMVLFKKL</sequence>
<keyword evidence="1" id="KW-0812">Transmembrane</keyword>
<keyword evidence="3" id="KW-1185">Reference proteome</keyword>
<keyword evidence="1" id="KW-1133">Transmembrane helix</keyword>
<evidence type="ECO:0000313" key="3">
    <source>
        <dbReference type="Proteomes" id="UP000324974"/>
    </source>
</evidence>
<proteinExistence type="predicted"/>
<protein>
    <submittedName>
        <fullName evidence="2">Uncharacterized protein</fullName>
    </submittedName>
</protein>
<dbReference type="EMBL" id="CP042425">
    <property type="protein sequence ID" value="QEL16144.1"/>
    <property type="molecule type" value="Genomic_DNA"/>
</dbReference>
<accession>A0A5C1AGA6</accession>
<dbReference type="Proteomes" id="UP000324974">
    <property type="component" value="Chromosome"/>
</dbReference>
<gene>
    <name evidence="2" type="ORF">PX52LOC_03083</name>
</gene>
<feature type="transmembrane region" description="Helical" evidence="1">
    <location>
        <begin position="12"/>
        <end position="37"/>
    </location>
</feature>
<evidence type="ECO:0000256" key="1">
    <source>
        <dbReference type="SAM" id="Phobius"/>
    </source>
</evidence>
<evidence type="ECO:0000313" key="2">
    <source>
        <dbReference type="EMBL" id="QEL16144.1"/>
    </source>
</evidence>
<keyword evidence="1" id="KW-0472">Membrane</keyword>
<dbReference type="RefSeq" id="WP_149110905.1">
    <property type="nucleotide sequence ID" value="NZ_CP042425.1"/>
</dbReference>
<dbReference type="AlphaFoldDB" id="A0A5C1AGA6"/>
<organism evidence="2 3">
    <name type="scientific">Limnoglobus roseus</name>
    <dbReference type="NCBI Taxonomy" id="2598579"/>
    <lineage>
        <taxon>Bacteria</taxon>
        <taxon>Pseudomonadati</taxon>
        <taxon>Planctomycetota</taxon>
        <taxon>Planctomycetia</taxon>
        <taxon>Gemmatales</taxon>
        <taxon>Gemmataceae</taxon>
        <taxon>Limnoglobus</taxon>
    </lineage>
</organism>
<reference evidence="3" key="1">
    <citation type="submission" date="2019-08" db="EMBL/GenBank/DDBJ databases">
        <title>Limnoglobus roseus gen. nov., sp. nov., a novel freshwater planctomycete with a giant genome from the family Gemmataceae.</title>
        <authorList>
            <person name="Kulichevskaya I.S."/>
            <person name="Naumoff D.G."/>
            <person name="Miroshnikov K."/>
            <person name="Ivanova A."/>
            <person name="Philippov D.A."/>
            <person name="Hakobyan A."/>
            <person name="Rijpstra I.C."/>
            <person name="Sinninghe Damste J.S."/>
            <person name="Liesack W."/>
            <person name="Dedysh S.N."/>
        </authorList>
    </citation>
    <scope>NUCLEOTIDE SEQUENCE [LARGE SCALE GENOMIC DNA]</scope>
    <source>
        <strain evidence="3">PX52</strain>
    </source>
</reference>
<feature type="transmembrane region" description="Helical" evidence="1">
    <location>
        <begin position="88"/>
        <end position="107"/>
    </location>
</feature>
<feature type="transmembrane region" description="Helical" evidence="1">
    <location>
        <begin position="44"/>
        <end position="63"/>
    </location>
</feature>